<evidence type="ECO:0000313" key="2">
    <source>
        <dbReference type="EMBL" id="GFH13595.1"/>
    </source>
</evidence>
<sequence length="121" mass="12222">MAGTRASAEAVPPGVDSQKQRIRAETERLVAQLLMQGDIVSPMLAPAAAAAAPAAPATATAAPATATAAPATATAAPARCFLPATWCYWGSAALLTLLMLMRPRCLLPPAACCQPGRQAAL</sequence>
<organism evidence="2 3">
    <name type="scientific">Haematococcus lacustris</name>
    <name type="common">Green alga</name>
    <name type="synonym">Haematococcus pluvialis</name>
    <dbReference type="NCBI Taxonomy" id="44745"/>
    <lineage>
        <taxon>Eukaryota</taxon>
        <taxon>Viridiplantae</taxon>
        <taxon>Chlorophyta</taxon>
        <taxon>core chlorophytes</taxon>
        <taxon>Chlorophyceae</taxon>
        <taxon>CS clade</taxon>
        <taxon>Chlamydomonadales</taxon>
        <taxon>Haematococcaceae</taxon>
        <taxon>Haematococcus</taxon>
    </lineage>
</organism>
<protein>
    <submittedName>
        <fullName evidence="2">Uncharacterized protein</fullName>
    </submittedName>
</protein>
<dbReference type="AlphaFoldDB" id="A0A699YWL0"/>
<evidence type="ECO:0000256" key="1">
    <source>
        <dbReference type="SAM" id="MobiDB-lite"/>
    </source>
</evidence>
<gene>
    <name evidence="2" type="ORF">HaLaN_09517</name>
</gene>
<proteinExistence type="predicted"/>
<reference evidence="2 3" key="1">
    <citation type="submission" date="2020-02" db="EMBL/GenBank/DDBJ databases">
        <title>Draft genome sequence of Haematococcus lacustris strain NIES-144.</title>
        <authorList>
            <person name="Morimoto D."/>
            <person name="Nakagawa S."/>
            <person name="Yoshida T."/>
            <person name="Sawayama S."/>
        </authorList>
    </citation>
    <scope>NUCLEOTIDE SEQUENCE [LARGE SCALE GENOMIC DNA]</scope>
    <source>
        <strain evidence="2 3">NIES-144</strain>
    </source>
</reference>
<name>A0A699YWL0_HAELA</name>
<feature type="region of interest" description="Disordered" evidence="1">
    <location>
        <begin position="1"/>
        <end position="21"/>
    </location>
</feature>
<dbReference type="EMBL" id="BLLF01000630">
    <property type="protein sequence ID" value="GFH13595.1"/>
    <property type="molecule type" value="Genomic_DNA"/>
</dbReference>
<comment type="caution">
    <text evidence="2">The sequence shown here is derived from an EMBL/GenBank/DDBJ whole genome shotgun (WGS) entry which is preliminary data.</text>
</comment>
<evidence type="ECO:0000313" key="3">
    <source>
        <dbReference type="Proteomes" id="UP000485058"/>
    </source>
</evidence>
<keyword evidence="3" id="KW-1185">Reference proteome</keyword>
<dbReference type="Proteomes" id="UP000485058">
    <property type="component" value="Unassembled WGS sequence"/>
</dbReference>
<accession>A0A699YWL0</accession>